<protein>
    <submittedName>
        <fullName evidence="1">Phage tail protein I</fullName>
    </submittedName>
</protein>
<dbReference type="RefSeq" id="WP_271165802.1">
    <property type="nucleotide sequence ID" value="NZ_BSFD01000010.1"/>
</dbReference>
<reference evidence="1" key="2">
    <citation type="submission" date="2023-01" db="EMBL/GenBank/DDBJ databases">
        <authorList>
            <person name="Sun Q."/>
            <person name="Evtushenko L."/>
        </authorList>
    </citation>
    <scope>NUCLEOTIDE SEQUENCE</scope>
    <source>
        <strain evidence="1">VKM B-1499</strain>
    </source>
</reference>
<dbReference type="Proteomes" id="UP001143509">
    <property type="component" value="Unassembled WGS sequence"/>
</dbReference>
<comment type="caution">
    <text evidence="1">The sequence shown here is derived from an EMBL/GenBank/DDBJ whole genome shotgun (WGS) entry which is preliminary data.</text>
</comment>
<sequence length="187" mass="20145">MSSLDGRGSLLPPNATSIERALEAVTRSLDDISVPLRDLWSAERCPIELLPWLAYALSIDSWNSGWSEQIKRSVVAQAIAIQRIKGTAASVRKVVQAFGGQIAIREAWQMDPPGQPHTFELVLSLNGQGGAPVTARFVDEVIDEVARTKPARSHFTFTQGLSAEAGLGVAGGARPAAYRRLQLEEAA</sequence>
<name>A0ABQ5T9X3_9CAUL</name>
<reference evidence="1" key="1">
    <citation type="journal article" date="2014" name="Int. J. Syst. Evol. Microbiol.">
        <title>Complete genome of a new Firmicutes species belonging to the dominant human colonic microbiota ('Ruminococcus bicirculans') reveals two chromosomes and a selective capacity to utilize plant glucans.</title>
        <authorList>
            <consortium name="NISC Comparative Sequencing Program"/>
            <person name="Wegmann U."/>
            <person name="Louis P."/>
            <person name="Goesmann A."/>
            <person name="Henrissat B."/>
            <person name="Duncan S.H."/>
            <person name="Flint H.J."/>
        </authorList>
    </citation>
    <scope>NUCLEOTIDE SEQUENCE</scope>
    <source>
        <strain evidence="1">VKM B-1499</strain>
    </source>
</reference>
<proteinExistence type="predicted"/>
<evidence type="ECO:0000313" key="2">
    <source>
        <dbReference type="Proteomes" id="UP001143509"/>
    </source>
</evidence>
<keyword evidence="2" id="KW-1185">Reference proteome</keyword>
<accession>A0ABQ5T9X3</accession>
<gene>
    <name evidence="1" type="primary">I</name>
    <name evidence="1" type="ORF">GCM10017620_25850</name>
</gene>
<organism evidence="1 2">
    <name type="scientific">Brevundimonas intermedia</name>
    <dbReference type="NCBI Taxonomy" id="74315"/>
    <lineage>
        <taxon>Bacteria</taxon>
        <taxon>Pseudomonadati</taxon>
        <taxon>Pseudomonadota</taxon>
        <taxon>Alphaproteobacteria</taxon>
        <taxon>Caulobacterales</taxon>
        <taxon>Caulobacteraceae</taxon>
        <taxon>Brevundimonas</taxon>
    </lineage>
</organism>
<dbReference type="InterPro" id="IPR006521">
    <property type="entry name" value="Tail_protein_I"/>
</dbReference>
<dbReference type="EMBL" id="BSFD01000010">
    <property type="protein sequence ID" value="GLK49612.1"/>
    <property type="molecule type" value="Genomic_DNA"/>
</dbReference>
<dbReference type="Pfam" id="PF09684">
    <property type="entry name" value="Tail_P2_I"/>
    <property type="match status" value="1"/>
</dbReference>
<dbReference type="NCBIfam" id="TIGR01634">
    <property type="entry name" value="tail_P2_I"/>
    <property type="match status" value="1"/>
</dbReference>
<evidence type="ECO:0000313" key="1">
    <source>
        <dbReference type="EMBL" id="GLK49612.1"/>
    </source>
</evidence>